<evidence type="ECO:0000256" key="1">
    <source>
        <dbReference type="ARBA" id="ARBA00004651"/>
    </source>
</evidence>
<evidence type="ECO:0000256" key="8">
    <source>
        <dbReference type="SAM" id="Phobius"/>
    </source>
</evidence>
<comment type="similarity">
    <text evidence="2">Belongs to the binding-protein-dependent transport system permease family. FecCD subfamily.</text>
</comment>
<dbReference type="Pfam" id="PF01032">
    <property type="entry name" value="FecCD"/>
    <property type="match status" value="1"/>
</dbReference>
<keyword evidence="5 8" id="KW-0812">Transmembrane</keyword>
<gene>
    <name evidence="9" type="ORF">HMPREF1630_05810</name>
</gene>
<feature type="transmembrane region" description="Helical" evidence="8">
    <location>
        <begin position="204"/>
        <end position="227"/>
    </location>
</feature>
<keyword evidence="4" id="KW-1003">Cell membrane</keyword>
<comment type="subcellular location">
    <subcellularLocation>
        <location evidence="1">Cell membrane</location>
        <topology evidence="1">Multi-pass membrane protein</topology>
    </subcellularLocation>
</comment>
<dbReference type="GO" id="GO:0022857">
    <property type="term" value="F:transmembrane transporter activity"/>
    <property type="evidence" value="ECO:0007669"/>
    <property type="project" value="InterPro"/>
</dbReference>
<reference evidence="9 10" key="1">
    <citation type="submission" date="2014-07" db="EMBL/GenBank/DDBJ databases">
        <authorList>
            <person name="McCorrison J."/>
            <person name="Sanka R."/>
            <person name="Torralba M."/>
            <person name="Gillis M."/>
            <person name="Haft D.H."/>
            <person name="Methe B."/>
            <person name="Sutton G."/>
            <person name="Nelson K.E."/>
        </authorList>
    </citation>
    <scope>NUCLEOTIDE SEQUENCE [LARGE SCALE GENOMIC DNA]</scope>
    <source>
        <strain evidence="9 10">S7-1-13</strain>
    </source>
</reference>
<evidence type="ECO:0000256" key="3">
    <source>
        <dbReference type="ARBA" id="ARBA00022448"/>
    </source>
</evidence>
<dbReference type="InterPro" id="IPR037294">
    <property type="entry name" value="ABC_BtuC-like"/>
</dbReference>
<comment type="caution">
    <text evidence="9">The sequence shown here is derived from an EMBL/GenBank/DDBJ whole genome shotgun (WGS) entry which is preliminary data.</text>
</comment>
<dbReference type="FunFam" id="1.10.3470.10:FF:000001">
    <property type="entry name" value="Vitamin B12 ABC transporter permease BtuC"/>
    <property type="match status" value="1"/>
</dbReference>
<dbReference type="GO" id="GO:0005886">
    <property type="term" value="C:plasma membrane"/>
    <property type="evidence" value="ECO:0007669"/>
    <property type="project" value="UniProtKB-SubCell"/>
</dbReference>
<evidence type="ECO:0000256" key="5">
    <source>
        <dbReference type="ARBA" id="ARBA00022692"/>
    </source>
</evidence>
<dbReference type="PANTHER" id="PTHR30472">
    <property type="entry name" value="FERRIC ENTEROBACTIN TRANSPORT SYSTEM PERMEASE PROTEIN"/>
    <property type="match status" value="1"/>
</dbReference>
<dbReference type="Proteomes" id="UP000029579">
    <property type="component" value="Unassembled WGS sequence"/>
</dbReference>
<feature type="transmembrane region" description="Helical" evidence="8">
    <location>
        <begin position="247"/>
        <end position="270"/>
    </location>
</feature>
<feature type="transmembrane region" description="Helical" evidence="8">
    <location>
        <begin position="127"/>
        <end position="145"/>
    </location>
</feature>
<organism evidence="9 10">
    <name type="scientific">Anaerococcus lactolyticus S7-1-13</name>
    <dbReference type="NCBI Taxonomy" id="1284686"/>
    <lineage>
        <taxon>Bacteria</taxon>
        <taxon>Bacillati</taxon>
        <taxon>Bacillota</taxon>
        <taxon>Tissierellia</taxon>
        <taxon>Tissierellales</taxon>
        <taxon>Peptoniphilaceae</taxon>
        <taxon>Anaerococcus</taxon>
    </lineage>
</organism>
<proteinExistence type="inferred from homology"/>
<dbReference type="GO" id="GO:0033214">
    <property type="term" value="P:siderophore-iron import into cell"/>
    <property type="evidence" value="ECO:0007669"/>
    <property type="project" value="TreeGrafter"/>
</dbReference>
<accession>A0A095X1M3</accession>
<evidence type="ECO:0000256" key="6">
    <source>
        <dbReference type="ARBA" id="ARBA00022989"/>
    </source>
</evidence>
<evidence type="ECO:0000313" key="10">
    <source>
        <dbReference type="Proteomes" id="UP000029579"/>
    </source>
</evidence>
<dbReference type="PANTHER" id="PTHR30472:SF70">
    <property type="entry name" value="MOLYBDATE IMPORT SYSTEM PERMEASE PROTEIN MOLB"/>
    <property type="match status" value="1"/>
</dbReference>
<feature type="transmembrane region" description="Helical" evidence="8">
    <location>
        <begin position="102"/>
        <end position="121"/>
    </location>
</feature>
<keyword evidence="3" id="KW-0813">Transport</keyword>
<dbReference type="AlphaFoldDB" id="A0A095X1M3"/>
<feature type="transmembrane region" description="Helical" evidence="8">
    <location>
        <begin position="314"/>
        <end position="334"/>
    </location>
</feature>
<dbReference type="RefSeq" id="WP_037327890.1">
    <property type="nucleotide sequence ID" value="NZ_JRMW01000035.1"/>
</dbReference>
<dbReference type="SUPFAM" id="SSF81345">
    <property type="entry name" value="ABC transporter involved in vitamin B12 uptake, BtuC"/>
    <property type="match status" value="1"/>
</dbReference>
<feature type="transmembrane region" description="Helical" evidence="8">
    <location>
        <begin position="12"/>
        <end position="34"/>
    </location>
</feature>
<protein>
    <submittedName>
        <fullName evidence="9">Iron ABC transporter permease</fullName>
    </submittedName>
</protein>
<sequence>MIKEIFIKDKKIKLSSYLILISLPILISILALAIGRMPLSLGQIIDFFGAYLSGRDFDPMLESVIINVRLPRIITGLVVGAGLATAGLAFQGVFSNPLATPDILGVSSAASLGAIIGILLSLSTLSIQLFALVFGLVGVVFTLYIGKTRTRSSTIMLILAGLVVSSLSNALASLLKYTADPTDKLPAISYWLMGSFARSSYKNLILSAPLIIFGIILIRLLIFRLNIMSLSEDEAKSLGVDVRKTRLIFIFASTLITASSISMCGQVGWIGLIIPHMARMMVGANNTHTLPFSISLGASLMVLIEALSRTVSVIELPISVLTAIIGAPIFISLIRKTGGGFN</sequence>
<dbReference type="OrthoDB" id="9792889at2"/>
<feature type="transmembrane region" description="Helical" evidence="8">
    <location>
        <begin position="157"/>
        <end position="175"/>
    </location>
</feature>
<evidence type="ECO:0000256" key="2">
    <source>
        <dbReference type="ARBA" id="ARBA00007935"/>
    </source>
</evidence>
<feature type="transmembrane region" description="Helical" evidence="8">
    <location>
        <begin position="70"/>
        <end position="90"/>
    </location>
</feature>
<keyword evidence="6 8" id="KW-1133">Transmembrane helix</keyword>
<evidence type="ECO:0000256" key="7">
    <source>
        <dbReference type="ARBA" id="ARBA00023136"/>
    </source>
</evidence>
<dbReference type="eggNOG" id="COG0609">
    <property type="taxonomic scope" value="Bacteria"/>
</dbReference>
<keyword evidence="7 8" id="KW-0472">Membrane</keyword>
<dbReference type="InterPro" id="IPR000522">
    <property type="entry name" value="ABC_transptr_permease_BtuC"/>
</dbReference>
<evidence type="ECO:0000256" key="4">
    <source>
        <dbReference type="ARBA" id="ARBA00022475"/>
    </source>
</evidence>
<feature type="transmembrane region" description="Helical" evidence="8">
    <location>
        <begin position="290"/>
        <end position="307"/>
    </location>
</feature>
<dbReference type="Gene3D" id="1.10.3470.10">
    <property type="entry name" value="ABC transporter involved in vitamin B12 uptake, BtuC"/>
    <property type="match status" value="1"/>
</dbReference>
<dbReference type="EMBL" id="JRMW01000035">
    <property type="protein sequence ID" value="KGF03955.1"/>
    <property type="molecule type" value="Genomic_DNA"/>
</dbReference>
<dbReference type="CDD" id="cd06550">
    <property type="entry name" value="TM_ABC_iron-siderophores_like"/>
    <property type="match status" value="1"/>
</dbReference>
<name>A0A095X1M3_9FIRM</name>
<evidence type="ECO:0000313" key="9">
    <source>
        <dbReference type="EMBL" id="KGF03955.1"/>
    </source>
</evidence>